<keyword evidence="3" id="KW-1185">Reference proteome</keyword>
<sequence>QVGHQQRRRVCPAVAAEQPGGEQGGVRAPPEGAGGHLQPHHDEDVPGCRRRCWRYARRHARHERLRWCGRGCRCWPQRLVLLRPEGRGGRLSSTQVGLSCARVPVLLRGCALCLCDVEVLSVLPAHKRECAKSLFLIACYFAISAARPRPPAPGGAPCGALLWTMTIKKSVCAPLFIACCTCYRNTPCFLLFSHTKGS</sequence>
<dbReference type="EMBL" id="CYKH01001597">
    <property type="protein sequence ID" value="CUG87911.1"/>
    <property type="molecule type" value="Genomic_DNA"/>
</dbReference>
<feature type="region of interest" description="Disordered" evidence="1">
    <location>
        <begin position="1"/>
        <end position="42"/>
    </location>
</feature>
<dbReference type="VEuPathDB" id="TriTrypDB:BSAL_01465"/>
<feature type="compositionally biased region" description="Basic residues" evidence="1">
    <location>
        <begin position="1"/>
        <end position="10"/>
    </location>
</feature>
<reference evidence="3" key="1">
    <citation type="submission" date="2015-09" db="EMBL/GenBank/DDBJ databases">
        <authorList>
            <consortium name="Pathogen Informatics"/>
        </authorList>
    </citation>
    <scope>NUCLEOTIDE SEQUENCE [LARGE SCALE GENOMIC DNA]</scope>
    <source>
        <strain evidence="3">Lake Konstanz</strain>
    </source>
</reference>
<accession>A0A0S4JCV1</accession>
<feature type="non-terminal residue" evidence="2">
    <location>
        <position position="1"/>
    </location>
</feature>
<gene>
    <name evidence="2" type="ORF">BSAL_01465</name>
</gene>
<organism evidence="2 3">
    <name type="scientific">Bodo saltans</name>
    <name type="common">Flagellated protozoan</name>
    <dbReference type="NCBI Taxonomy" id="75058"/>
    <lineage>
        <taxon>Eukaryota</taxon>
        <taxon>Discoba</taxon>
        <taxon>Euglenozoa</taxon>
        <taxon>Kinetoplastea</taxon>
        <taxon>Metakinetoplastina</taxon>
        <taxon>Eubodonida</taxon>
        <taxon>Bodonidae</taxon>
        <taxon>Bodo</taxon>
    </lineage>
</organism>
<protein>
    <submittedName>
        <fullName evidence="2">Uncharacterized protein</fullName>
    </submittedName>
</protein>
<evidence type="ECO:0000313" key="3">
    <source>
        <dbReference type="Proteomes" id="UP000051952"/>
    </source>
</evidence>
<dbReference type="Proteomes" id="UP000051952">
    <property type="component" value="Unassembled WGS sequence"/>
</dbReference>
<dbReference type="AlphaFoldDB" id="A0A0S4JCV1"/>
<proteinExistence type="predicted"/>
<evidence type="ECO:0000256" key="1">
    <source>
        <dbReference type="SAM" id="MobiDB-lite"/>
    </source>
</evidence>
<name>A0A0S4JCV1_BODSA</name>
<evidence type="ECO:0000313" key="2">
    <source>
        <dbReference type="EMBL" id="CUG87911.1"/>
    </source>
</evidence>